<accession>A0A8T0GQ79</accession>
<dbReference type="InterPro" id="IPR005550">
    <property type="entry name" value="Kinetochore_Ndc80"/>
</dbReference>
<keyword evidence="9 10" id="KW-0137">Centromere</keyword>
<keyword evidence="7 10" id="KW-0539">Nucleus</keyword>
<proteinExistence type="inferred from homology"/>
<evidence type="ECO:0000256" key="1">
    <source>
        <dbReference type="ARBA" id="ARBA00007050"/>
    </source>
</evidence>
<dbReference type="AlphaFoldDB" id="A0A8T0GQ79"/>
<comment type="caution">
    <text evidence="12">The sequence shown here is derived from an EMBL/GenBank/DDBJ whole genome shotgun (WGS) entry which is preliminary data.</text>
</comment>
<keyword evidence="8 10" id="KW-0131">Cell cycle</keyword>
<evidence type="ECO:0000256" key="5">
    <source>
        <dbReference type="ARBA" id="ARBA00022838"/>
    </source>
</evidence>
<comment type="similarity">
    <text evidence="1 10">Belongs to the NDC80/HEC1 family.</text>
</comment>
<evidence type="ECO:0000313" key="13">
    <source>
        <dbReference type="Proteomes" id="UP000822688"/>
    </source>
</evidence>
<evidence type="ECO:0000259" key="11">
    <source>
        <dbReference type="Pfam" id="PF03801"/>
    </source>
</evidence>
<evidence type="ECO:0000256" key="6">
    <source>
        <dbReference type="ARBA" id="ARBA00023054"/>
    </source>
</evidence>
<dbReference type="GO" id="GO:0051301">
    <property type="term" value="P:cell division"/>
    <property type="evidence" value="ECO:0007669"/>
    <property type="project" value="UniProtKB-UniRule"/>
</dbReference>
<dbReference type="PANTHER" id="PTHR10643:SF2">
    <property type="entry name" value="KINETOCHORE PROTEIN NDC80 HOMOLOG"/>
    <property type="match status" value="1"/>
</dbReference>
<dbReference type="GO" id="GO:0005634">
    <property type="term" value="C:nucleus"/>
    <property type="evidence" value="ECO:0007669"/>
    <property type="project" value="UniProtKB-SubCell"/>
</dbReference>
<evidence type="ECO:0000256" key="9">
    <source>
        <dbReference type="ARBA" id="ARBA00023328"/>
    </source>
</evidence>
<feature type="domain" description="Kinetochore protein Ndc80 CH" evidence="11">
    <location>
        <begin position="54"/>
        <end position="167"/>
    </location>
</feature>
<keyword evidence="2 10" id="KW-0158">Chromosome</keyword>
<evidence type="ECO:0000256" key="2">
    <source>
        <dbReference type="ARBA" id="ARBA00022454"/>
    </source>
</evidence>
<keyword evidence="3 10" id="KW-0132">Cell division</keyword>
<evidence type="ECO:0000256" key="3">
    <source>
        <dbReference type="ARBA" id="ARBA00022618"/>
    </source>
</evidence>
<keyword evidence="5 10" id="KW-0995">Kinetochore</keyword>
<dbReference type="Pfam" id="PF03801">
    <property type="entry name" value="Ndc80_HEC"/>
    <property type="match status" value="1"/>
</dbReference>
<reference evidence="12" key="1">
    <citation type="submission" date="2020-06" db="EMBL/GenBank/DDBJ databases">
        <title>WGS assembly of Ceratodon purpureus strain R40.</title>
        <authorList>
            <person name="Carey S.B."/>
            <person name="Jenkins J."/>
            <person name="Shu S."/>
            <person name="Lovell J.T."/>
            <person name="Sreedasyam A."/>
            <person name="Maumus F."/>
            <person name="Tiley G.P."/>
            <person name="Fernandez-Pozo N."/>
            <person name="Barry K."/>
            <person name="Chen C."/>
            <person name="Wang M."/>
            <person name="Lipzen A."/>
            <person name="Daum C."/>
            <person name="Saski C.A."/>
            <person name="Payton A.C."/>
            <person name="Mcbreen J.C."/>
            <person name="Conrad R.E."/>
            <person name="Kollar L.M."/>
            <person name="Olsson S."/>
            <person name="Huttunen S."/>
            <person name="Landis J.B."/>
            <person name="Wickett N.J."/>
            <person name="Johnson M.G."/>
            <person name="Rensing S.A."/>
            <person name="Grimwood J."/>
            <person name="Schmutz J."/>
            <person name="Mcdaniel S.F."/>
        </authorList>
    </citation>
    <scope>NUCLEOTIDE SEQUENCE</scope>
    <source>
        <strain evidence="12">R40</strain>
    </source>
</reference>
<sequence length="251" mass="27505">MSRRVSAVAPARVLGKPALLSNVGPAYVPPGVLNGAKPGLMLQRSWASFHGGKIVQPRTDPWPINDRSFQQECIRTLTGYLTTQGYDVAISTKLLVSPASKDILNIVQFLFQKVDPNMKLGKAEEDVPVVFKRLGYPYQISKSALYAVGSPHTWPGLLAALDWLVDGLLLQEAAEAAETFDDAGPRSAFENLNQSYQAFMTGDDDECERLDSVLLQQFEDYNAELMEKLAKVQGKVTQVVDRSVPACEFGG</sequence>
<protein>
    <recommendedName>
        <fullName evidence="10">Kinetochore protein NDC80</fullName>
    </recommendedName>
</protein>
<keyword evidence="13" id="KW-1185">Reference proteome</keyword>
<gene>
    <name evidence="12" type="ORF">KC19_9G034800</name>
</gene>
<dbReference type="Proteomes" id="UP000822688">
    <property type="component" value="Chromosome 9"/>
</dbReference>
<keyword evidence="6" id="KW-0175">Coiled coil</keyword>
<dbReference type="Gene3D" id="1.10.418.30">
    <property type="entry name" value="Ncd80 complex, Ncd80 subunit"/>
    <property type="match status" value="1"/>
</dbReference>
<dbReference type="InterPro" id="IPR038273">
    <property type="entry name" value="Ndc80_sf"/>
</dbReference>
<comment type="function">
    <text evidence="10">Acts as a component of the essential kinetochore-associated NDC80 complex, which is required for chromosome segregation and spindle checkpoint activity.</text>
</comment>
<evidence type="ECO:0000256" key="8">
    <source>
        <dbReference type="ARBA" id="ARBA00023306"/>
    </source>
</evidence>
<comment type="subunit">
    <text evidence="10">Component of the NDC80 complex.</text>
</comment>
<keyword evidence="4 10" id="KW-0498">Mitosis</keyword>
<dbReference type="PANTHER" id="PTHR10643">
    <property type="entry name" value="KINETOCHORE PROTEIN NDC80"/>
    <property type="match status" value="1"/>
</dbReference>
<evidence type="ECO:0000256" key="4">
    <source>
        <dbReference type="ARBA" id="ARBA00022776"/>
    </source>
</evidence>
<evidence type="ECO:0000313" key="12">
    <source>
        <dbReference type="EMBL" id="KAG0561073.1"/>
    </source>
</evidence>
<evidence type="ECO:0000256" key="7">
    <source>
        <dbReference type="ARBA" id="ARBA00023242"/>
    </source>
</evidence>
<dbReference type="GO" id="GO:0031262">
    <property type="term" value="C:Ndc80 complex"/>
    <property type="evidence" value="ECO:0007669"/>
    <property type="project" value="UniProtKB-UniRule"/>
</dbReference>
<dbReference type="GO" id="GO:0051315">
    <property type="term" value="P:attachment of mitotic spindle microtubules to kinetochore"/>
    <property type="evidence" value="ECO:0007669"/>
    <property type="project" value="UniProtKB-UniRule"/>
</dbReference>
<name>A0A8T0GQ79_CERPU</name>
<dbReference type="EMBL" id="CM026430">
    <property type="protein sequence ID" value="KAG0561073.1"/>
    <property type="molecule type" value="Genomic_DNA"/>
</dbReference>
<organism evidence="12 13">
    <name type="scientific">Ceratodon purpureus</name>
    <name type="common">Fire moss</name>
    <name type="synonym">Dicranum purpureum</name>
    <dbReference type="NCBI Taxonomy" id="3225"/>
    <lineage>
        <taxon>Eukaryota</taxon>
        <taxon>Viridiplantae</taxon>
        <taxon>Streptophyta</taxon>
        <taxon>Embryophyta</taxon>
        <taxon>Bryophyta</taxon>
        <taxon>Bryophytina</taxon>
        <taxon>Bryopsida</taxon>
        <taxon>Dicranidae</taxon>
        <taxon>Pseudoditrichales</taxon>
        <taxon>Ditrichaceae</taxon>
        <taxon>Ceratodon</taxon>
    </lineage>
</organism>
<comment type="subcellular location">
    <subcellularLocation>
        <location evidence="10">Chromosome</location>
        <location evidence="10">Centromere</location>
        <location evidence="10">Kinetochore</location>
    </subcellularLocation>
    <subcellularLocation>
        <location evidence="10">Nucleus</location>
    </subcellularLocation>
</comment>
<evidence type="ECO:0000256" key="10">
    <source>
        <dbReference type="RuleBase" id="RU368072"/>
    </source>
</evidence>
<dbReference type="InterPro" id="IPR055260">
    <property type="entry name" value="Ndc80_CH"/>
</dbReference>